<keyword evidence="5" id="KW-1185">Reference proteome</keyword>
<gene>
    <name evidence="4" type="ORF">MNEG_11596</name>
</gene>
<dbReference type="GO" id="GO:0140326">
    <property type="term" value="F:ATPase-coupled intramembrane lipid transporter activity"/>
    <property type="evidence" value="ECO:0007669"/>
    <property type="project" value="TreeGrafter"/>
</dbReference>
<dbReference type="RefSeq" id="XP_013895385.1">
    <property type="nucleotide sequence ID" value="XM_014039931.1"/>
</dbReference>
<dbReference type="KEGG" id="mng:MNEG_11596"/>
<dbReference type="InterPro" id="IPR059000">
    <property type="entry name" value="ATPase_P-type_domA"/>
</dbReference>
<keyword evidence="4" id="KW-0378">Hydrolase</keyword>
<reference evidence="4 5" key="1">
    <citation type="journal article" date="2013" name="BMC Genomics">
        <title>Reconstruction of the lipid metabolism for the microalga Monoraphidium neglectum from its genome sequence reveals characteristics suitable for biofuel production.</title>
        <authorList>
            <person name="Bogen C."/>
            <person name="Al-Dilaimi A."/>
            <person name="Albersmeier A."/>
            <person name="Wichmann J."/>
            <person name="Grundmann M."/>
            <person name="Rupp O."/>
            <person name="Lauersen K.J."/>
            <person name="Blifernez-Klassen O."/>
            <person name="Kalinowski J."/>
            <person name="Goesmann A."/>
            <person name="Mussgnug J.H."/>
            <person name="Kruse O."/>
        </authorList>
    </citation>
    <scope>NUCLEOTIDE SEQUENCE [LARGE SCALE GENOMIC DNA]</scope>
    <source>
        <strain evidence="4 5">SAG 48.87</strain>
    </source>
</reference>
<keyword evidence="1" id="KW-1133">Transmembrane helix</keyword>
<accession>A0A0D2MNT0</accession>
<dbReference type="SUPFAM" id="SSF81665">
    <property type="entry name" value="Calcium ATPase, transmembrane domain M"/>
    <property type="match status" value="1"/>
</dbReference>
<dbReference type="Proteomes" id="UP000054498">
    <property type="component" value="Unassembled WGS sequence"/>
</dbReference>
<dbReference type="GO" id="GO:0016787">
    <property type="term" value="F:hydrolase activity"/>
    <property type="evidence" value="ECO:0007669"/>
    <property type="project" value="UniProtKB-KW"/>
</dbReference>
<dbReference type="OrthoDB" id="377733at2759"/>
<dbReference type="EMBL" id="KK103040">
    <property type="protein sequence ID" value="KIY96365.1"/>
    <property type="molecule type" value="Genomic_DNA"/>
</dbReference>
<feature type="transmembrane region" description="Helical" evidence="1">
    <location>
        <begin position="45"/>
        <end position="66"/>
    </location>
</feature>
<dbReference type="PANTHER" id="PTHR24092:SF218">
    <property type="entry name" value="PHOSPHOLIPID-TRANSPORTING ATPASE"/>
    <property type="match status" value="1"/>
</dbReference>
<dbReference type="GO" id="GO:0045332">
    <property type="term" value="P:phospholipid translocation"/>
    <property type="evidence" value="ECO:0007669"/>
    <property type="project" value="TreeGrafter"/>
</dbReference>
<organism evidence="4 5">
    <name type="scientific">Monoraphidium neglectum</name>
    <dbReference type="NCBI Taxonomy" id="145388"/>
    <lineage>
        <taxon>Eukaryota</taxon>
        <taxon>Viridiplantae</taxon>
        <taxon>Chlorophyta</taxon>
        <taxon>core chlorophytes</taxon>
        <taxon>Chlorophyceae</taxon>
        <taxon>CS clade</taxon>
        <taxon>Sphaeropleales</taxon>
        <taxon>Selenastraceae</taxon>
        <taxon>Monoraphidium</taxon>
    </lineage>
</organism>
<dbReference type="EC" id="3.6.3.1" evidence="4"/>
<dbReference type="InterPro" id="IPR023298">
    <property type="entry name" value="ATPase_P-typ_TM_dom_sf"/>
</dbReference>
<keyword evidence="1" id="KW-0812">Transmembrane</keyword>
<feature type="domain" description="P-type ATPase N-terminal" evidence="3">
    <location>
        <begin position="12"/>
        <end position="67"/>
    </location>
</feature>
<dbReference type="InterPro" id="IPR032631">
    <property type="entry name" value="P-type_ATPase_N"/>
</dbReference>
<evidence type="ECO:0000313" key="5">
    <source>
        <dbReference type="Proteomes" id="UP000054498"/>
    </source>
</evidence>
<dbReference type="SUPFAM" id="SSF81653">
    <property type="entry name" value="Calcium ATPase, transduction domain A"/>
    <property type="match status" value="1"/>
</dbReference>
<dbReference type="STRING" id="145388.A0A0D2MNT0"/>
<dbReference type="Gene3D" id="2.70.150.10">
    <property type="entry name" value="Calcium-transporting ATPase, cytoplasmic transduction domain A"/>
    <property type="match status" value="1"/>
</dbReference>
<dbReference type="PANTHER" id="PTHR24092">
    <property type="entry name" value="PROBABLE PHOSPHOLIPID-TRANSPORTING ATPASE"/>
    <property type="match status" value="1"/>
</dbReference>
<keyword evidence="1" id="KW-0472">Membrane</keyword>
<sequence>MKRLGVKRRRPQGAFPSNELVTARYNVLSFVPVNLYQQFKRVANMYFLALICLQAIPGLSPVPWWGTLFPLAVVLTVNGVKEAFDDYWRHVSDAQVNRRLATLLREDGDVAIHWNTVQVGDLLRLHDGEDIPADMVLLASSDPEGLCYVETANLDGETNLKVKNCHLATASYDCAGATGTP</sequence>
<dbReference type="AlphaFoldDB" id="A0A0D2MNT0"/>
<dbReference type="Pfam" id="PF16209">
    <property type="entry name" value="PhoLip_ATPase_N"/>
    <property type="match status" value="1"/>
</dbReference>
<dbReference type="Pfam" id="PF00122">
    <property type="entry name" value="E1-E2_ATPase"/>
    <property type="match status" value="1"/>
</dbReference>
<dbReference type="GO" id="GO:0005886">
    <property type="term" value="C:plasma membrane"/>
    <property type="evidence" value="ECO:0007669"/>
    <property type="project" value="TreeGrafter"/>
</dbReference>
<evidence type="ECO:0000313" key="4">
    <source>
        <dbReference type="EMBL" id="KIY96365.1"/>
    </source>
</evidence>
<dbReference type="GeneID" id="25728874"/>
<evidence type="ECO:0000259" key="2">
    <source>
        <dbReference type="Pfam" id="PF00122"/>
    </source>
</evidence>
<protein>
    <submittedName>
        <fullName evidence="4">Phospholipid-translocating ATPase</fullName>
        <ecNumber evidence="4">3.6.3.1</ecNumber>
    </submittedName>
</protein>
<proteinExistence type="predicted"/>
<dbReference type="InterPro" id="IPR008250">
    <property type="entry name" value="ATPase_P-typ_transduc_dom_A_sf"/>
</dbReference>
<feature type="domain" description="P-type ATPase A" evidence="2">
    <location>
        <begin position="98"/>
        <end position="161"/>
    </location>
</feature>
<name>A0A0D2MNT0_9CHLO</name>
<evidence type="ECO:0000259" key="3">
    <source>
        <dbReference type="Pfam" id="PF16209"/>
    </source>
</evidence>
<evidence type="ECO:0000256" key="1">
    <source>
        <dbReference type="SAM" id="Phobius"/>
    </source>
</evidence>